<dbReference type="Pfam" id="PF08352">
    <property type="entry name" value="oligo_HPY"/>
    <property type="match status" value="1"/>
</dbReference>
<comment type="similarity">
    <text evidence="2">Belongs to the ABC transporter superfamily.</text>
</comment>
<dbReference type="PROSITE" id="PS50893">
    <property type="entry name" value="ABC_TRANSPORTER_2"/>
    <property type="match status" value="1"/>
</dbReference>
<gene>
    <name evidence="7" type="ORF">K1W69_04130</name>
</gene>
<evidence type="ECO:0000256" key="1">
    <source>
        <dbReference type="ARBA" id="ARBA00004417"/>
    </source>
</evidence>
<dbReference type="GO" id="GO:0005886">
    <property type="term" value="C:plasma membrane"/>
    <property type="evidence" value="ECO:0007669"/>
    <property type="project" value="UniProtKB-SubCell"/>
</dbReference>
<dbReference type="Proteomes" id="UP001196509">
    <property type="component" value="Unassembled WGS sequence"/>
</dbReference>
<keyword evidence="5 7" id="KW-0067">ATP-binding</keyword>
<dbReference type="AlphaFoldDB" id="A0AAE3D033"/>
<dbReference type="InterPro" id="IPR003593">
    <property type="entry name" value="AAA+_ATPase"/>
</dbReference>
<dbReference type="GO" id="GO:0016887">
    <property type="term" value="F:ATP hydrolysis activity"/>
    <property type="evidence" value="ECO:0007669"/>
    <property type="project" value="InterPro"/>
</dbReference>
<dbReference type="PANTHER" id="PTHR43776:SF7">
    <property type="entry name" value="D,D-DIPEPTIDE TRANSPORT ATP-BINDING PROTEIN DDPF-RELATED"/>
    <property type="match status" value="1"/>
</dbReference>
<comment type="caution">
    <text evidence="7">The sequence shown here is derived from an EMBL/GenBank/DDBJ whole genome shotgun (WGS) entry which is preliminary data.</text>
</comment>
<evidence type="ECO:0000256" key="4">
    <source>
        <dbReference type="ARBA" id="ARBA00022741"/>
    </source>
</evidence>
<dbReference type="InterPro" id="IPR017871">
    <property type="entry name" value="ABC_transporter-like_CS"/>
</dbReference>
<dbReference type="SUPFAM" id="SSF52540">
    <property type="entry name" value="P-loop containing nucleoside triphosphate hydrolases"/>
    <property type="match status" value="1"/>
</dbReference>
<evidence type="ECO:0000313" key="7">
    <source>
        <dbReference type="EMBL" id="MBW8636368.1"/>
    </source>
</evidence>
<protein>
    <submittedName>
        <fullName evidence="7">ABC transporter ATP-binding protein</fullName>
    </submittedName>
</protein>
<reference evidence="7" key="1">
    <citation type="submission" date="2021-08" db="EMBL/GenBank/DDBJ databases">
        <title>Hoeflea bacterium WL0058 sp. nov., isolated from the sediment.</title>
        <authorList>
            <person name="Wang L."/>
            <person name="Zhang D."/>
        </authorList>
    </citation>
    <scope>NUCLEOTIDE SEQUENCE</scope>
    <source>
        <strain evidence="7">WL0058</strain>
    </source>
</reference>
<dbReference type="InterPro" id="IPR003439">
    <property type="entry name" value="ABC_transporter-like_ATP-bd"/>
</dbReference>
<accession>A0AAE3D033</accession>
<evidence type="ECO:0000256" key="5">
    <source>
        <dbReference type="ARBA" id="ARBA00022840"/>
    </source>
</evidence>
<keyword evidence="8" id="KW-1185">Reference proteome</keyword>
<dbReference type="Gene3D" id="3.40.50.300">
    <property type="entry name" value="P-loop containing nucleotide triphosphate hydrolases"/>
    <property type="match status" value="1"/>
</dbReference>
<dbReference type="PANTHER" id="PTHR43776">
    <property type="entry name" value="TRANSPORT ATP-BINDING PROTEIN"/>
    <property type="match status" value="1"/>
</dbReference>
<dbReference type="GO" id="GO:0015833">
    <property type="term" value="P:peptide transport"/>
    <property type="evidence" value="ECO:0007669"/>
    <property type="project" value="InterPro"/>
</dbReference>
<dbReference type="Pfam" id="PF00005">
    <property type="entry name" value="ABC_tran"/>
    <property type="match status" value="1"/>
</dbReference>
<proteinExistence type="inferred from homology"/>
<dbReference type="SMART" id="SM00382">
    <property type="entry name" value="AAA"/>
    <property type="match status" value="1"/>
</dbReference>
<dbReference type="FunFam" id="3.40.50.300:FF:000016">
    <property type="entry name" value="Oligopeptide ABC transporter ATP-binding component"/>
    <property type="match status" value="1"/>
</dbReference>
<feature type="domain" description="ABC transporter" evidence="6">
    <location>
        <begin position="8"/>
        <end position="247"/>
    </location>
</feature>
<dbReference type="GO" id="GO:0055085">
    <property type="term" value="P:transmembrane transport"/>
    <property type="evidence" value="ECO:0007669"/>
    <property type="project" value="UniProtKB-ARBA"/>
</dbReference>
<evidence type="ECO:0000259" key="6">
    <source>
        <dbReference type="PROSITE" id="PS50893"/>
    </source>
</evidence>
<evidence type="ECO:0000313" key="8">
    <source>
        <dbReference type="Proteomes" id="UP001196509"/>
    </source>
</evidence>
<dbReference type="InterPro" id="IPR050319">
    <property type="entry name" value="ABC_transp_ATP-bind"/>
</dbReference>
<evidence type="ECO:0000256" key="2">
    <source>
        <dbReference type="ARBA" id="ARBA00005417"/>
    </source>
</evidence>
<dbReference type="EMBL" id="JAICBX010000001">
    <property type="protein sequence ID" value="MBW8636368.1"/>
    <property type="molecule type" value="Genomic_DNA"/>
</dbReference>
<dbReference type="CDD" id="cd03257">
    <property type="entry name" value="ABC_NikE_OppD_transporters"/>
    <property type="match status" value="1"/>
</dbReference>
<organism evidence="7 8">
    <name type="scientific">Flavimaribacter sediminis</name>
    <dbReference type="NCBI Taxonomy" id="2865987"/>
    <lineage>
        <taxon>Bacteria</taxon>
        <taxon>Pseudomonadati</taxon>
        <taxon>Pseudomonadota</taxon>
        <taxon>Alphaproteobacteria</taxon>
        <taxon>Hyphomicrobiales</taxon>
        <taxon>Rhizobiaceae</taxon>
        <taxon>Flavimaribacter</taxon>
    </lineage>
</organism>
<dbReference type="InterPro" id="IPR027417">
    <property type="entry name" value="P-loop_NTPase"/>
</dbReference>
<evidence type="ECO:0000256" key="3">
    <source>
        <dbReference type="ARBA" id="ARBA00022448"/>
    </source>
</evidence>
<dbReference type="InterPro" id="IPR013563">
    <property type="entry name" value="Oligopep_ABC_C"/>
</dbReference>
<name>A0AAE3D033_9HYPH</name>
<keyword evidence="3" id="KW-0813">Transport</keyword>
<dbReference type="PROSITE" id="PS00211">
    <property type="entry name" value="ABC_TRANSPORTER_1"/>
    <property type="match status" value="1"/>
</dbReference>
<dbReference type="GO" id="GO:0005524">
    <property type="term" value="F:ATP binding"/>
    <property type="evidence" value="ECO:0007669"/>
    <property type="project" value="UniProtKB-KW"/>
</dbReference>
<sequence length="314" mass="34652">MSPVEALLARAGMNYSDRVVQAVSDVSLEIPRGTALGLVGESGCGKSTLGRMAAGLLSATHGEVLVDGERMDAGHAGMATRDMLRVQMVFQNPMASLNPRQKVVDIVTEAAVYHGLIRRRERLEFAAELLREVGLPPDVLNRLPHQFSGGQRQRIGIARALSVSPEFLICDEPVAALDVLIQAQIINLLLELKERRKLTLLFISHDLGVVRHICDEVVVMYLGRIVEQASTADLFARPAHPYTQALFREIPRIRSGRRAYEPISGEIPSPMSPPTGCHFHPRCPCVMERCSREAPPEAEFEKGRVARCWLPLSI</sequence>
<dbReference type="NCBIfam" id="TIGR01727">
    <property type="entry name" value="oligo_HPY"/>
    <property type="match status" value="1"/>
</dbReference>
<keyword evidence="4" id="KW-0547">Nucleotide-binding</keyword>
<comment type="subcellular location">
    <subcellularLocation>
        <location evidence="1">Cell inner membrane</location>
        <topology evidence="1">Peripheral membrane protein</topology>
    </subcellularLocation>
</comment>